<protein>
    <recommendedName>
        <fullName evidence="2">Cell shape-determining protein MreC</fullName>
    </recommendedName>
    <alternativeName>
        <fullName evidence="4">Cell shape protein MreC</fullName>
    </alternativeName>
</protein>
<evidence type="ECO:0000256" key="2">
    <source>
        <dbReference type="ARBA" id="ARBA00013855"/>
    </source>
</evidence>
<dbReference type="GO" id="GO:0005886">
    <property type="term" value="C:plasma membrane"/>
    <property type="evidence" value="ECO:0007669"/>
    <property type="project" value="TreeGrafter"/>
</dbReference>
<keyword evidence="3" id="KW-0133">Cell shape</keyword>
<dbReference type="InterPro" id="IPR055342">
    <property type="entry name" value="MreC_beta-barrel_core"/>
</dbReference>
<organism evidence="7">
    <name type="scientific">bioreactor metagenome</name>
    <dbReference type="NCBI Taxonomy" id="1076179"/>
    <lineage>
        <taxon>unclassified sequences</taxon>
        <taxon>metagenomes</taxon>
        <taxon>ecological metagenomes</taxon>
    </lineage>
</organism>
<evidence type="ECO:0000313" key="7">
    <source>
        <dbReference type="EMBL" id="MPL94644.1"/>
    </source>
</evidence>
<keyword evidence="5" id="KW-0175">Coiled coil</keyword>
<comment type="caution">
    <text evidence="7">The sequence shown here is derived from an EMBL/GenBank/DDBJ whole genome shotgun (WGS) entry which is preliminary data.</text>
</comment>
<dbReference type="PANTHER" id="PTHR34138">
    <property type="entry name" value="CELL SHAPE-DETERMINING PROTEIN MREC"/>
    <property type="match status" value="1"/>
</dbReference>
<dbReference type="Gene3D" id="2.40.10.350">
    <property type="entry name" value="Rod shape-determining protein MreC, domain 2"/>
    <property type="match status" value="1"/>
</dbReference>
<dbReference type="GO" id="GO:0008360">
    <property type="term" value="P:regulation of cell shape"/>
    <property type="evidence" value="ECO:0007669"/>
    <property type="project" value="UniProtKB-KW"/>
</dbReference>
<evidence type="ECO:0000256" key="1">
    <source>
        <dbReference type="ARBA" id="ARBA00009369"/>
    </source>
</evidence>
<comment type="similarity">
    <text evidence="1">Belongs to the MreC family.</text>
</comment>
<name>A0A644VTA5_9ZZZZ</name>
<dbReference type="EMBL" id="VSSQ01000436">
    <property type="protein sequence ID" value="MPL94644.1"/>
    <property type="molecule type" value="Genomic_DNA"/>
</dbReference>
<dbReference type="NCBIfam" id="TIGR00219">
    <property type="entry name" value="mreC"/>
    <property type="match status" value="1"/>
</dbReference>
<gene>
    <name evidence="7" type="ORF">SDC9_40799</name>
</gene>
<reference evidence="7" key="1">
    <citation type="submission" date="2019-08" db="EMBL/GenBank/DDBJ databases">
        <authorList>
            <person name="Kucharzyk K."/>
            <person name="Murdoch R.W."/>
            <person name="Higgins S."/>
            <person name="Loffler F."/>
        </authorList>
    </citation>
    <scope>NUCLEOTIDE SEQUENCE</scope>
</reference>
<sequence length="297" mass="31945">MNKRKSITIIGAIILLLLMGLVVDSRARFPMVNRIIITVMSPVTYVVTAIADGVHNTTGYFASLSNLKAENEKLQKEINTLRQDNIDLIAMKAENERLSQLLNFKEHHPQLKFQPAKVIGRDIGDLKDTILINQGSNVGLKLNMSVVTGAGLVGIVDSVYPNASRILLINSPRSKIGGMNLRGDSRVAGIVGGVAGQDASLEMNNMARDADLLPGDTVVTSGYSGHHPAGLIIGTIEEVQKDDGGLTKVATITPSVDFSRLEEVMVVTNYDDFSGLLQDSNSKVDVKKKIIKGGAVQ</sequence>
<dbReference type="Gene3D" id="2.40.10.340">
    <property type="entry name" value="Rod shape-determining protein MreC, domain 1"/>
    <property type="match status" value="1"/>
</dbReference>
<evidence type="ECO:0000256" key="5">
    <source>
        <dbReference type="SAM" id="Coils"/>
    </source>
</evidence>
<accession>A0A644VTA5</accession>
<proteinExistence type="inferred from homology"/>
<feature type="domain" description="Rod shape-determining protein MreC beta-barrel core" evidence="6">
    <location>
        <begin position="118"/>
        <end position="267"/>
    </location>
</feature>
<evidence type="ECO:0000256" key="4">
    <source>
        <dbReference type="ARBA" id="ARBA00032089"/>
    </source>
</evidence>
<feature type="coiled-coil region" evidence="5">
    <location>
        <begin position="64"/>
        <end position="91"/>
    </location>
</feature>
<evidence type="ECO:0000256" key="3">
    <source>
        <dbReference type="ARBA" id="ARBA00022960"/>
    </source>
</evidence>
<dbReference type="Pfam" id="PF04085">
    <property type="entry name" value="MreC"/>
    <property type="match status" value="1"/>
</dbReference>
<dbReference type="InterPro" id="IPR007221">
    <property type="entry name" value="MreC"/>
</dbReference>
<dbReference type="PIRSF" id="PIRSF038471">
    <property type="entry name" value="MreC"/>
    <property type="match status" value="1"/>
</dbReference>
<dbReference type="InterPro" id="IPR042175">
    <property type="entry name" value="Cell/Rod_MreC_2"/>
</dbReference>
<evidence type="ECO:0000259" key="6">
    <source>
        <dbReference type="Pfam" id="PF04085"/>
    </source>
</evidence>
<dbReference type="InterPro" id="IPR042177">
    <property type="entry name" value="Cell/Rod_1"/>
</dbReference>
<dbReference type="PANTHER" id="PTHR34138:SF1">
    <property type="entry name" value="CELL SHAPE-DETERMINING PROTEIN MREC"/>
    <property type="match status" value="1"/>
</dbReference>
<dbReference type="AlphaFoldDB" id="A0A644VTA5"/>